<protein>
    <submittedName>
        <fullName evidence="1">Uncharacterized protein</fullName>
    </submittedName>
</protein>
<accession>A0A0A9D8N9</accession>
<dbReference type="EMBL" id="GBRH01214842">
    <property type="protein sequence ID" value="JAD83053.1"/>
    <property type="molecule type" value="Transcribed_RNA"/>
</dbReference>
<reference evidence="1" key="2">
    <citation type="journal article" date="2015" name="Data Brief">
        <title>Shoot transcriptome of the giant reed, Arundo donax.</title>
        <authorList>
            <person name="Barrero R.A."/>
            <person name="Guerrero F.D."/>
            <person name="Moolhuijzen P."/>
            <person name="Goolsby J.A."/>
            <person name="Tidwell J."/>
            <person name="Bellgard S.E."/>
            <person name="Bellgard M.I."/>
        </authorList>
    </citation>
    <scope>NUCLEOTIDE SEQUENCE</scope>
    <source>
        <tissue evidence="1">Shoot tissue taken approximately 20 cm above the soil surface</tissue>
    </source>
</reference>
<dbReference type="AlphaFoldDB" id="A0A0A9D8N9"/>
<organism evidence="1">
    <name type="scientific">Arundo donax</name>
    <name type="common">Giant reed</name>
    <name type="synonym">Donax arundinaceus</name>
    <dbReference type="NCBI Taxonomy" id="35708"/>
    <lineage>
        <taxon>Eukaryota</taxon>
        <taxon>Viridiplantae</taxon>
        <taxon>Streptophyta</taxon>
        <taxon>Embryophyta</taxon>
        <taxon>Tracheophyta</taxon>
        <taxon>Spermatophyta</taxon>
        <taxon>Magnoliopsida</taxon>
        <taxon>Liliopsida</taxon>
        <taxon>Poales</taxon>
        <taxon>Poaceae</taxon>
        <taxon>PACMAD clade</taxon>
        <taxon>Arundinoideae</taxon>
        <taxon>Arundineae</taxon>
        <taxon>Arundo</taxon>
    </lineage>
</organism>
<proteinExistence type="predicted"/>
<name>A0A0A9D8N9_ARUDO</name>
<sequence>MILGEGLPNITWSRSLFELLPRFCILIASLGLLNPLTRAMNFASFSASDAHATTKCRWCSSSSSEKRYMASLSLFPSSTMHSSTIFRRSSSEVIEISMFSCSPGRWYLIV</sequence>
<reference evidence="1" key="1">
    <citation type="submission" date="2014-09" db="EMBL/GenBank/DDBJ databases">
        <authorList>
            <person name="Magalhaes I.L.F."/>
            <person name="Oliveira U."/>
            <person name="Santos F.R."/>
            <person name="Vidigal T.H.D.A."/>
            <person name="Brescovit A.D."/>
            <person name="Santos A.J."/>
        </authorList>
    </citation>
    <scope>NUCLEOTIDE SEQUENCE</scope>
    <source>
        <tissue evidence="1">Shoot tissue taken approximately 20 cm above the soil surface</tissue>
    </source>
</reference>
<evidence type="ECO:0000313" key="1">
    <source>
        <dbReference type="EMBL" id="JAD83053.1"/>
    </source>
</evidence>